<organism evidence="1 2">
    <name type="scientific">Racocetra persica</name>
    <dbReference type="NCBI Taxonomy" id="160502"/>
    <lineage>
        <taxon>Eukaryota</taxon>
        <taxon>Fungi</taxon>
        <taxon>Fungi incertae sedis</taxon>
        <taxon>Mucoromycota</taxon>
        <taxon>Glomeromycotina</taxon>
        <taxon>Glomeromycetes</taxon>
        <taxon>Diversisporales</taxon>
        <taxon>Gigasporaceae</taxon>
        <taxon>Racocetra</taxon>
    </lineage>
</organism>
<gene>
    <name evidence="1" type="ORF">RPERSI_LOCUS29838</name>
</gene>
<proteinExistence type="predicted"/>
<evidence type="ECO:0000313" key="1">
    <source>
        <dbReference type="EMBL" id="CAG8836179.1"/>
    </source>
</evidence>
<reference evidence="1" key="1">
    <citation type="submission" date="2021-06" db="EMBL/GenBank/DDBJ databases">
        <authorList>
            <person name="Kallberg Y."/>
            <person name="Tangrot J."/>
            <person name="Rosling A."/>
        </authorList>
    </citation>
    <scope>NUCLEOTIDE SEQUENCE</scope>
    <source>
        <strain evidence="1">MA461A</strain>
    </source>
</reference>
<accession>A0ACA9SEQ6</accession>
<dbReference type="Proteomes" id="UP000789920">
    <property type="component" value="Unassembled WGS sequence"/>
</dbReference>
<feature type="non-terminal residue" evidence="1">
    <location>
        <position position="94"/>
    </location>
</feature>
<comment type="caution">
    <text evidence="1">The sequence shown here is derived from an EMBL/GenBank/DDBJ whole genome shotgun (WGS) entry which is preliminary data.</text>
</comment>
<keyword evidence="2" id="KW-1185">Reference proteome</keyword>
<feature type="non-terminal residue" evidence="1">
    <location>
        <position position="1"/>
    </location>
</feature>
<protein>
    <submittedName>
        <fullName evidence="1">28640_t:CDS:1</fullName>
    </submittedName>
</protein>
<name>A0ACA9SEQ6_9GLOM</name>
<dbReference type="EMBL" id="CAJVQC010113906">
    <property type="protein sequence ID" value="CAG8836179.1"/>
    <property type="molecule type" value="Genomic_DNA"/>
</dbReference>
<evidence type="ECO:0000313" key="2">
    <source>
        <dbReference type="Proteomes" id="UP000789920"/>
    </source>
</evidence>
<sequence length="94" mass="11002">RLNNLIFDQLNNSKLFQALEFIKPQLTTESLAANDEFDFADLYQFIQTSHKSTDTITGSEFFLRKILNPKKNVSIPDDIYKLLTEYYKKAYGEK</sequence>